<keyword evidence="13 30" id="KW-0812">Transmembrane</keyword>
<comment type="caution">
    <text evidence="32">The sequence shown here is derived from an EMBL/GenBank/DDBJ whole genome shotgun (WGS) entry which is preliminary data.</text>
</comment>
<dbReference type="EMBL" id="JANEYF010001642">
    <property type="protein sequence ID" value="KAJ8960391.1"/>
    <property type="molecule type" value="Genomic_DNA"/>
</dbReference>
<feature type="disulfide bond" evidence="27">
    <location>
        <begin position="944"/>
        <end position="959"/>
    </location>
</feature>
<dbReference type="Pfam" id="PF25814">
    <property type="entry name" value="fn3_SORL1"/>
    <property type="match status" value="1"/>
</dbReference>
<evidence type="ECO:0000256" key="14">
    <source>
        <dbReference type="ARBA" id="ARBA00022729"/>
    </source>
</evidence>
<dbReference type="FunFam" id="4.10.400.10:FF:000045">
    <property type="entry name" value="Low-density lipoprotein receptor-related protein 2"/>
    <property type="match status" value="1"/>
</dbReference>
<evidence type="ECO:0000256" key="24">
    <source>
        <dbReference type="ARBA" id="ARBA00023329"/>
    </source>
</evidence>
<name>A0AAV8ZAI5_9CUCU</name>
<dbReference type="SUPFAM" id="SSF57424">
    <property type="entry name" value="LDL receptor-like module"/>
    <property type="match status" value="9"/>
</dbReference>
<evidence type="ECO:0000256" key="3">
    <source>
        <dbReference type="ARBA" id="ARBA00004212"/>
    </source>
</evidence>
<evidence type="ECO:0000256" key="1">
    <source>
        <dbReference type="ARBA" id="ARBA00004115"/>
    </source>
</evidence>
<dbReference type="Pfam" id="PF00058">
    <property type="entry name" value="Ldl_recept_b"/>
    <property type="match status" value="1"/>
</dbReference>
<evidence type="ECO:0000256" key="9">
    <source>
        <dbReference type="ARBA" id="ARBA00013467"/>
    </source>
</evidence>
<evidence type="ECO:0000256" key="17">
    <source>
        <dbReference type="ARBA" id="ARBA00022824"/>
    </source>
</evidence>
<dbReference type="GO" id="GO:0005886">
    <property type="term" value="C:plasma membrane"/>
    <property type="evidence" value="ECO:0007669"/>
    <property type="project" value="TreeGrafter"/>
</dbReference>
<evidence type="ECO:0000256" key="7">
    <source>
        <dbReference type="ARBA" id="ARBA00007041"/>
    </source>
</evidence>
<dbReference type="GO" id="GO:0030658">
    <property type="term" value="C:transport vesicle membrane"/>
    <property type="evidence" value="ECO:0007669"/>
    <property type="project" value="UniProtKB-SubCell"/>
</dbReference>
<feature type="disulfide bond" evidence="27">
    <location>
        <begin position="630"/>
        <end position="645"/>
    </location>
</feature>
<evidence type="ECO:0000256" key="27">
    <source>
        <dbReference type="PROSITE-ProRule" id="PRU00124"/>
    </source>
</evidence>
<evidence type="ECO:0000256" key="15">
    <source>
        <dbReference type="ARBA" id="ARBA00022737"/>
    </source>
</evidence>
<protein>
    <recommendedName>
        <fullName evidence="9">Sortilin-related receptor</fullName>
    </recommendedName>
    <alternativeName>
        <fullName evidence="25">Low-density lipoprotein receptor relative with 11 ligand-binding repeats</fullName>
    </alternativeName>
    <alternativeName>
        <fullName evidence="26">Sorting protein-related receptor containing LDLR class A repeats</fullName>
    </alternativeName>
</protein>
<evidence type="ECO:0000256" key="26">
    <source>
        <dbReference type="ARBA" id="ARBA00032450"/>
    </source>
</evidence>
<dbReference type="Gene3D" id="2.60.40.10">
    <property type="entry name" value="Immunoglobulins"/>
    <property type="match status" value="4"/>
</dbReference>
<feature type="disulfide bond" evidence="27">
    <location>
        <begin position="829"/>
        <end position="841"/>
    </location>
</feature>
<dbReference type="InterPro" id="IPR031778">
    <property type="entry name" value="Sortilin_N"/>
</dbReference>
<dbReference type="InterPro" id="IPR000742">
    <property type="entry name" value="EGF"/>
</dbReference>
<feature type="disulfide bond" evidence="27">
    <location>
        <begin position="650"/>
        <end position="662"/>
    </location>
</feature>
<sequence>MTGKSTVTALRKAYEAILDTLENQQYCEAKFHMSEDAFADVYKVEGLSGIYIASKITSKGVGSSLGPQHLASVITFDHGATWRPIQPPAFDVEGQSTGCTIYKNCSLHLSQKFCQLHPDTRSVNILSSKSTPGIIVATGVLGKSLKGHYSVYVSLDAGLTWRQTLRDLYFFNMGDHGGILTAVKYYKNKGETRHILYSINEGEDWSETIFHNEDIRLYGLMTEPGENTTVFTMFGSLPEAHQWIIVKVDFEKSFQSDMYRGDLCIGGFESHYLPDQVPCPFQEVDDFILFAQRERISRFNLITNKLEELPVKNLKNVIAIDFDMSTNCVYWADIALDTIGRQCFANGSKVEVLVSTDLASIEGMALDWISKTLYFVDGVRSKIGLIRTDINHGGRMRRTILDSRVLHKPRGIALHPQHGYMFWTDWSAENPSVNRANLDGTNNITLFGRDKVEWPNGITIDYVANRIYWVDARRDYIGSSDLHGDGFLKVVSDVEVVFHPFAIAVFKNDMYWDDWKRNSIFSADKDIFKGVDVIVKQLPGLMDLKIFAHGVQIGTNACANSSCSHICVGLPKNKFACLCPDGLILKGGKCFCPGNVAPLANMTCPLVGNTCSSDHYGCGNGLCIPKGWRCDGEDDCGDNSDEIRCGAQTCPPSFFICGDGKCLPHYWKCDYDTDCADGSDEKNCPKQNCTDGQFACENGRCISSKWRCDGENDCRDGSDERNCNSDAPSPCKPDEFQCKSGAQTCIPSTWKCDGESDCRDGSDELDCKNNTCSEIQFSCGPPNNRCIYNTWVCDGDKDCHDGNDEQNCTVVSPDLPKPPSHFIPRNGTCQDWMFKCKNDRCIPFWWKCDGADDCEDGSDEMGCPNLDNLPPLPTTTTAKPHIVCDNNQYECLAGDCIFSSWVCDGMFDCPGGEDENNCDDYKNCTTTQFKCKMDGSCISLSVVCDGVFDCPDGTDELSCMHNLPNGPATPSCSIGLFPCDGGSCYPLSVLCDGKIDCRDGYDETNCTKKSRVYQVMQMGVDERGINSTSLLLYWLMPTPSDVKFEFSPAICKVGEDKWKSENWTEDMTHEFSNLHPFTKYNMTVHVRIQNSSMSNGFPPAKYFIASTSEGVPSEPWNVTVKQRNGSHILVSWQKPVQPNGVITNYEICWKSQNSSDICLLLTGNETSHLLSPEFQHNVTYTFWVIGHNRKYQSNQSHPVRLLFDGETNLSFVKELKVQNVTDESISLSWIYEGDADGFNVVVHTDRPYPDLPSTITKTNNITLKLAPGANYHFEINAFKKELIGPVSYISASTTGNVLPKINTLQAILLKEVGTTVKLSWERPKYSRKLNWMYGIYYGINQEQLFNKPMLITLNETATVAKLDACEIYTFAVGLVGPIGYGPLSANFKQVSTSMNEKAPPKKIQVSRDVDNPLKMKVQWLPSCPSTQPKSYVIKVAEKSTTQTWHIGINGTSLSHVFNVSYGGIYDVSIATGQYNATYSKPVTYYAPPILPPFEIRVMSESNGSYIVYWQERQLPEYVGPYFYEVLVQEGNTLNETTAETFVVNKPPFVYTNLSANTYTFAVRIKTGKGLKSVTSELISKVSEIQTSTANLPAIIVPSLLVLIALLAAITFLVVRNRRLQSSFTRFANSHYDTRSEAATFDDSSLEEDDSPHIRGFSDDEPLVIA</sequence>
<keyword evidence="19" id="KW-0333">Golgi apparatus</keyword>
<feature type="domain" description="Fibronectin type-III" evidence="31">
    <location>
        <begin position="1114"/>
        <end position="1210"/>
    </location>
</feature>
<evidence type="ECO:0000313" key="33">
    <source>
        <dbReference type="Proteomes" id="UP001162156"/>
    </source>
</evidence>
<keyword evidence="21 27" id="KW-1015">Disulfide bond</keyword>
<dbReference type="SMART" id="SM00181">
    <property type="entry name" value="EGF"/>
    <property type="match status" value="4"/>
</dbReference>
<dbReference type="InterPro" id="IPR036055">
    <property type="entry name" value="LDL_receptor-like_sf"/>
</dbReference>
<evidence type="ECO:0000256" key="4">
    <source>
        <dbReference type="ARBA" id="ARBA00004393"/>
    </source>
</evidence>
<organism evidence="32 33">
    <name type="scientific">Rhamnusium bicolor</name>
    <dbReference type="NCBI Taxonomy" id="1586634"/>
    <lineage>
        <taxon>Eukaryota</taxon>
        <taxon>Metazoa</taxon>
        <taxon>Ecdysozoa</taxon>
        <taxon>Arthropoda</taxon>
        <taxon>Hexapoda</taxon>
        <taxon>Insecta</taxon>
        <taxon>Pterygota</taxon>
        <taxon>Neoptera</taxon>
        <taxon>Endopterygota</taxon>
        <taxon>Coleoptera</taxon>
        <taxon>Polyphaga</taxon>
        <taxon>Cucujiformia</taxon>
        <taxon>Chrysomeloidea</taxon>
        <taxon>Cerambycidae</taxon>
        <taxon>Lepturinae</taxon>
        <taxon>Rhagiini</taxon>
        <taxon>Rhamnusium</taxon>
    </lineage>
</organism>
<keyword evidence="22" id="KW-0675">Receptor</keyword>
<dbReference type="PANTHER" id="PTHR22722:SF14">
    <property type="entry name" value="MEGALIN, ISOFORM A"/>
    <property type="match status" value="1"/>
</dbReference>
<dbReference type="SUPFAM" id="SSF63825">
    <property type="entry name" value="YWTD domain"/>
    <property type="match status" value="1"/>
</dbReference>
<comment type="similarity">
    <text evidence="8">Belongs to the LDLR family.</text>
</comment>
<evidence type="ECO:0000313" key="32">
    <source>
        <dbReference type="EMBL" id="KAJ8960391.1"/>
    </source>
</evidence>
<dbReference type="CDD" id="cd00112">
    <property type="entry name" value="LDLa"/>
    <property type="match status" value="9"/>
</dbReference>
<dbReference type="GO" id="GO:0005794">
    <property type="term" value="C:Golgi apparatus"/>
    <property type="evidence" value="ECO:0007669"/>
    <property type="project" value="UniProtKB-SubCell"/>
</dbReference>
<dbReference type="InterPro" id="IPR013783">
    <property type="entry name" value="Ig-like_fold"/>
</dbReference>
<evidence type="ECO:0000256" key="12">
    <source>
        <dbReference type="ARBA" id="ARBA00022583"/>
    </source>
</evidence>
<keyword evidence="17" id="KW-0256">Endoplasmic reticulum</keyword>
<keyword evidence="24" id="KW-0968">Cytoplasmic vesicle</keyword>
<feature type="disulfide bond" evidence="27">
    <location>
        <begin position="669"/>
        <end position="684"/>
    </location>
</feature>
<dbReference type="InterPro" id="IPR057841">
    <property type="entry name" value="FN3_SORL1"/>
</dbReference>
<evidence type="ECO:0000256" key="25">
    <source>
        <dbReference type="ARBA" id="ARBA00029896"/>
    </source>
</evidence>
<evidence type="ECO:0000256" key="2">
    <source>
        <dbReference type="ARBA" id="ARBA00004158"/>
    </source>
</evidence>
<dbReference type="InterPro" id="IPR002172">
    <property type="entry name" value="LDrepeatLR_classA_rpt"/>
</dbReference>
<dbReference type="Proteomes" id="UP001162156">
    <property type="component" value="Unassembled WGS sequence"/>
</dbReference>
<dbReference type="Pfam" id="PF15902">
    <property type="entry name" value="Sortilin-Vps10"/>
    <property type="match status" value="1"/>
</dbReference>
<evidence type="ECO:0000256" key="16">
    <source>
        <dbReference type="ARBA" id="ARBA00022753"/>
    </source>
</evidence>
<feature type="repeat" description="LDL-receptor class B" evidence="28">
    <location>
        <begin position="465"/>
        <end position="509"/>
    </location>
</feature>
<feature type="disulfide bond" evidence="27">
    <location>
        <begin position="611"/>
        <end position="623"/>
    </location>
</feature>
<feature type="disulfide bond" evidence="27">
    <location>
        <begin position="618"/>
        <end position="636"/>
    </location>
</feature>
<feature type="disulfide bond" evidence="27">
    <location>
        <begin position="689"/>
        <end position="701"/>
    </location>
</feature>
<evidence type="ECO:0000256" key="21">
    <source>
        <dbReference type="ARBA" id="ARBA00023157"/>
    </source>
</evidence>
<feature type="disulfide bond" evidence="27">
    <location>
        <begin position="696"/>
        <end position="714"/>
    </location>
</feature>
<dbReference type="CDD" id="cd00063">
    <property type="entry name" value="FN3"/>
    <property type="match status" value="3"/>
</dbReference>
<dbReference type="SMART" id="SM00192">
    <property type="entry name" value="LDLa"/>
    <property type="match status" value="9"/>
</dbReference>
<evidence type="ECO:0000256" key="30">
    <source>
        <dbReference type="SAM" id="Phobius"/>
    </source>
</evidence>
<dbReference type="GO" id="GO:0005789">
    <property type="term" value="C:endoplasmic reticulum membrane"/>
    <property type="evidence" value="ECO:0007669"/>
    <property type="project" value="UniProtKB-SubCell"/>
</dbReference>
<keyword evidence="10" id="KW-0813">Transport</keyword>
<dbReference type="InterPro" id="IPR006581">
    <property type="entry name" value="VPS10"/>
</dbReference>
<feature type="region of interest" description="Disordered" evidence="29">
    <location>
        <begin position="1638"/>
        <end position="1665"/>
    </location>
</feature>
<evidence type="ECO:0000256" key="29">
    <source>
        <dbReference type="SAM" id="MobiDB-lite"/>
    </source>
</evidence>
<dbReference type="FunFam" id="4.10.400.10:FF:000034">
    <property type="entry name" value="Low-density lipoprotein receptor-related protein 2"/>
    <property type="match status" value="1"/>
</dbReference>
<keyword evidence="15" id="KW-0677">Repeat</keyword>
<feature type="disulfide bond" evidence="27">
    <location>
        <begin position="708"/>
        <end position="723"/>
    </location>
</feature>
<reference evidence="32" key="1">
    <citation type="journal article" date="2023" name="Insect Mol. Biol.">
        <title>Genome sequencing provides insights into the evolution of gene families encoding plant cell wall-degrading enzymes in longhorned beetles.</title>
        <authorList>
            <person name="Shin N.R."/>
            <person name="Okamura Y."/>
            <person name="Kirsch R."/>
            <person name="Pauchet Y."/>
        </authorList>
    </citation>
    <scope>NUCLEOTIDE SEQUENCE</scope>
    <source>
        <strain evidence="32">RBIC_L_NR</strain>
    </source>
</reference>
<evidence type="ECO:0000256" key="22">
    <source>
        <dbReference type="ARBA" id="ARBA00023170"/>
    </source>
</evidence>
<dbReference type="InterPro" id="IPR003961">
    <property type="entry name" value="FN3_dom"/>
</dbReference>
<evidence type="ECO:0000256" key="19">
    <source>
        <dbReference type="ARBA" id="ARBA00023034"/>
    </source>
</evidence>
<feature type="transmembrane region" description="Helical" evidence="30">
    <location>
        <begin position="1591"/>
        <end position="1614"/>
    </location>
</feature>
<dbReference type="SMART" id="SM00135">
    <property type="entry name" value="LY"/>
    <property type="match status" value="5"/>
</dbReference>
<keyword evidence="33" id="KW-1185">Reference proteome</keyword>
<evidence type="ECO:0000256" key="23">
    <source>
        <dbReference type="ARBA" id="ARBA00023180"/>
    </source>
</evidence>
<feature type="disulfide bond" evidence="27">
    <location>
        <begin position="657"/>
        <end position="675"/>
    </location>
</feature>
<dbReference type="InterPro" id="IPR011042">
    <property type="entry name" value="6-blade_b-propeller_TolB-like"/>
</dbReference>
<keyword evidence="18 30" id="KW-1133">Transmembrane helix</keyword>
<keyword evidence="20 30" id="KW-0472">Membrane</keyword>
<feature type="disulfide bond" evidence="27">
    <location>
        <begin position="903"/>
        <end position="918"/>
    </location>
</feature>
<dbReference type="SUPFAM" id="SSF110296">
    <property type="entry name" value="Oligoxyloglucan reducing end-specific cellobiohydrolase"/>
    <property type="match status" value="1"/>
</dbReference>
<dbReference type="Pfam" id="PF00057">
    <property type="entry name" value="Ldl_recept_a"/>
    <property type="match status" value="9"/>
</dbReference>
<feature type="disulfide bond" evidence="27">
    <location>
        <begin position="836"/>
        <end position="854"/>
    </location>
</feature>
<dbReference type="SUPFAM" id="SSF49265">
    <property type="entry name" value="Fibronectin type III"/>
    <property type="match status" value="3"/>
</dbReference>
<proteinExistence type="inferred from homology"/>
<dbReference type="GO" id="GO:0005041">
    <property type="term" value="F:low-density lipoprotein particle receptor activity"/>
    <property type="evidence" value="ECO:0007669"/>
    <property type="project" value="TreeGrafter"/>
</dbReference>
<feature type="disulfide bond" evidence="27">
    <location>
        <begin position="991"/>
        <end position="1006"/>
    </location>
</feature>
<comment type="subcellular location">
    <subcellularLocation>
        <location evidence="3">Cytoplasmic vesicle</location>
        <location evidence="3">Secretory vesicle membrane</location>
        <topology evidence="3">Single-pass type I membrane protein</topology>
    </subcellularLocation>
    <subcellularLocation>
        <location evidence="2">Early endosome membrane</location>
        <topology evidence="2">Single-pass type I membrane protein</topology>
    </subcellularLocation>
    <subcellularLocation>
        <location evidence="1">Endoplasmic reticulum membrane</location>
        <topology evidence="1">Single-pass type I membrane protein</topology>
    </subcellularLocation>
    <subcellularLocation>
        <location evidence="6">Endosome</location>
        <location evidence="6">Multivesicular body membrane</location>
        <topology evidence="6">Single-pass type I membrane protein</topology>
    </subcellularLocation>
    <subcellularLocation>
        <location evidence="4">Golgi apparatus</location>
        <location evidence="4">trans-Golgi network membrane</location>
        <topology evidence="4">Single-pass type I membrane protein</topology>
    </subcellularLocation>
    <subcellularLocation>
        <location evidence="5">Recycling endosome membrane</location>
        <topology evidence="5">Single-pass type I membrane protein</topology>
    </subcellularLocation>
</comment>
<feature type="disulfide bond" evidence="27">
    <location>
        <begin position="979"/>
        <end position="997"/>
    </location>
</feature>
<dbReference type="InterPro" id="IPR023415">
    <property type="entry name" value="LDLR_class-A_CS"/>
</dbReference>
<dbReference type="GO" id="GO:0031901">
    <property type="term" value="C:early endosome membrane"/>
    <property type="evidence" value="ECO:0007669"/>
    <property type="project" value="UniProtKB-SubCell"/>
</dbReference>
<dbReference type="PROSITE" id="PS50853">
    <property type="entry name" value="FN3"/>
    <property type="match status" value="1"/>
</dbReference>
<dbReference type="Gene3D" id="2.40.128.620">
    <property type="match status" value="1"/>
</dbReference>
<dbReference type="PROSITE" id="PS51120">
    <property type="entry name" value="LDLRB"/>
    <property type="match status" value="3"/>
</dbReference>
<feature type="disulfide bond" evidence="27">
    <location>
        <begin position="884"/>
        <end position="896"/>
    </location>
</feature>
<evidence type="ECO:0000259" key="31">
    <source>
        <dbReference type="PROSITE" id="PS50853"/>
    </source>
</evidence>
<dbReference type="PANTHER" id="PTHR22722">
    <property type="entry name" value="LOW-DENSITY LIPOPROTEIN RECEPTOR-RELATED PROTEIN 2-RELATED"/>
    <property type="match status" value="1"/>
</dbReference>
<keyword evidence="16" id="KW-0967">Endosome</keyword>
<dbReference type="SMART" id="SM00060">
    <property type="entry name" value="FN3"/>
    <property type="match status" value="5"/>
</dbReference>
<evidence type="ECO:0000256" key="13">
    <source>
        <dbReference type="ARBA" id="ARBA00022692"/>
    </source>
</evidence>
<evidence type="ECO:0000256" key="18">
    <source>
        <dbReference type="ARBA" id="ARBA00022989"/>
    </source>
</evidence>
<evidence type="ECO:0000256" key="10">
    <source>
        <dbReference type="ARBA" id="ARBA00022448"/>
    </source>
</evidence>
<dbReference type="InterPro" id="IPR051221">
    <property type="entry name" value="LDLR-related"/>
</dbReference>
<evidence type="ECO:0000256" key="8">
    <source>
        <dbReference type="ARBA" id="ARBA00009939"/>
    </source>
</evidence>
<comment type="caution">
    <text evidence="27">Lacks conserved residue(s) required for the propagation of feature annotation.</text>
</comment>
<keyword evidence="14" id="KW-0732">Signal</keyword>
<accession>A0AAV8ZAI5</accession>
<evidence type="ECO:0000256" key="11">
    <source>
        <dbReference type="ARBA" id="ARBA00022536"/>
    </source>
</evidence>
<keyword evidence="23" id="KW-0325">Glycoprotein</keyword>
<evidence type="ECO:0000256" key="28">
    <source>
        <dbReference type="PROSITE-ProRule" id="PRU00461"/>
    </source>
</evidence>
<feature type="disulfide bond" evidence="27">
    <location>
        <begin position="793"/>
        <end position="808"/>
    </location>
</feature>
<feature type="disulfide bond" evidence="27">
    <location>
        <begin position="848"/>
        <end position="863"/>
    </location>
</feature>
<dbReference type="SMART" id="SM00602">
    <property type="entry name" value="VPS10"/>
    <property type="match status" value="1"/>
</dbReference>
<feature type="disulfide bond" evidence="27">
    <location>
        <begin position="891"/>
        <end position="909"/>
    </location>
</feature>
<dbReference type="FunFam" id="4.10.400.10:FF:000024">
    <property type="entry name" value="Low-density lipoprotein RecePtor related"/>
    <property type="match status" value="2"/>
</dbReference>
<gene>
    <name evidence="32" type="ORF">NQ314_006081</name>
</gene>
<dbReference type="PROSITE" id="PS50068">
    <property type="entry name" value="LDLRA_2"/>
    <property type="match status" value="9"/>
</dbReference>
<evidence type="ECO:0000256" key="6">
    <source>
        <dbReference type="ARBA" id="ARBA00004545"/>
    </source>
</evidence>
<dbReference type="PRINTS" id="PR00261">
    <property type="entry name" value="LDLRECEPTOR"/>
</dbReference>
<evidence type="ECO:0000256" key="20">
    <source>
        <dbReference type="ARBA" id="ARBA00023136"/>
    </source>
</evidence>
<dbReference type="GO" id="GO:0006897">
    <property type="term" value="P:endocytosis"/>
    <property type="evidence" value="ECO:0007669"/>
    <property type="project" value="UniProtKB-KW"/>
</dbReference>
<dbReference type="InterPro" id="IPR000033">
    <property type="entry name" value="LDLR_classB_rpt"/>
</dbReference>
<feature type="disulfide bond" evidence="27">
    <location>
        <begin position="752"/>
        <end position="767"/>
    </location>
</feature>
<dbReference type="InterPro" id="IPR036116">
    <property type="entry name" value="FN3_sf"/>
</dbReference>
<dbReference type="GO" id="GO:0043235">
    <property type="term" value="C:receptor complex"/>
    <property type="evidence" value="ECO:0007669"/>
    <property type="project" value="TreeGrafter"/>
</dbReference>
<feature type="disulfide bond" evidence="27">
    <location>
        <begin position="972"/>
        <end position="984"/>
    </location>
</feature>
<feature type="repeat" description="LDL-receptor class B" evidence="28">
    <location>
        <begin position="327"/>
        <end position="370"/>
    </location>
</feature>
<dbReference type="Gene3D" id="2.120.10.30">
    <property type="entry name" value="TolB, C-terminal domain"/>
    <property type="match status" value="1"/>
</dbReference>
<evidence type="ECO:0000256" key="5">
    <source>
        <dbReference type="ARBA" id="ARBA00004480"/>
    </source>
</evidence>
<keyword evidence="12" id="KW-0254">Endocytosis</keyword>
<keyword evidence="11" id="KW-0245">EGF-like domain</keyword>
<comment type="similarity">
    <text evidence="7">Belongs to the VPS10-related sortilin family. SORL1 subfamily.</text>
</comment>
<dbReference type="GO" id="GO:0055038">
    <property type="term" value="C:recycling endosome membrane"/>
    <property type="evidence" value="ECO:0007669"/>
    <property type="project" value="UniProtKB-SubCell"/>
</dbReference>
<dbReference type="Pfam" id="PF00041">
    <property type="entry name" value="fn3"/>
    <property type="match status" value="2"/>
</dbReference>
<feature type="repeat" description="LDL-receptor class B" evidence="28">
    <location>
        <begin position="419"/>
        <end position="464"/>
    </location>
</feature>
<dbReference type="Gene3D" id="4.10.400.10">
    <property type="entry name" value="Low-density Lipoprotein Receptor"/>
    <property type="match status" value="8"/>
</dbReference>
<dbReference type="PROSITE" id="PS01209">
    <property type="entry name" value="LDLRA_1"/>
    <property type="match status" value="4"/>
</dbReference>
<dbReference type="FunFam" id="2.120.10.30:FF:000241">
    <property type="entry name" value="Low-density lipoprotein receptor-related protein 6"/>
    <property type="match status" value="1"/>
</dbReference>
<dbReference type="GO" id="GO:0032585">
    <property type="term" value="C:multivesicular body membrane"/>
    <property type="evidence" value="ECO:0007669"/>
    <property type="project" value="UniProtKB-SubCell"/>
</dbReference>